<protein>
    <recommendedName>
        <fullName evidence="4">Large ribosomal subunit protein uL5 C-terminal domain-containing protein</fullName>
    </recommendedName>
</protein>
<dbReference type="EMBL" id="WRXP01001692">
    <property type="protein sequence ID" value="KAF1002083.1"/>
    <property type="molecule type" value="Genomic_DNA"/>
</dbReference>
<dbReference type="SUPFAM" id="SSF55282">
    <property type="entry name" value="RL5-like"/>
    <property type="match status" value="1"/>
</dbReference>
<proteinExistence type="inferred from homology"/>
<evidence type="ECO:0000313" key="5">
    <source>
        <dbReference type="EMBL" id="KAF1002083.1"/>
    </source>
</evidence>
<dbReference type="InterPro" id="IPR031309">
    <property type="entry name" value="Ribosomal_uL5_C"/>
</dbReference>
<evidence type="ECO:0000259" key="4">
    <source>
        <dbReference type="Pfam" id="PF00673"/>
    </source>
</evidence>
<dbReference type="Proteomes" id="UP000593563">
    <property type="component" value="Unassembled WGS sequence"/>
</dbReference>
<dbReference type="AlphaFoldDB" id="A0A6L5B9N2"/>
<dbReference type="InterPro" id="IPR002132">
    <property type="entry name" value="Ribosomal_uL5"/>
</dbReference>
<accession>A0A6L5B9N2</accession>
<organism evidence="5 6">
    <name type="scientific">Apium graveolens</name>
    <name type="common">Celery</name>
    <dbReference type="NCBI Taxonomy" id="4045"/>
    <lineage>
        <taxon>Eukaryota</taxon>
        <taxon>Viridiplantae</taxon>
        <taxon>Streptophyta</taxon>
        <taxon>Embryophyta</taxon>
        <taxon>Tracheophyta</taxon>
        <taxon>Spermatophyta</taxon>
        <taxon>Magnoliopsida</taxon>
        <taxon>eudicotyledons</taxon>
        <taxon>Gunneridae</taxon>
        <taxon>Pentapetalae</taxon>
        <taxon>asterids</taxon>
        <taxon>campanulids</taxon>
        <taxon>Apiales</taxon>
        <taxon>Apiaceae</taxon>
        <taxon>Apioideae</taxon>
        <taxon>apioid superclade</taxon>
        <taxon>Apieae</taxon>
        <taxon>Apium</taxon>
    </lineage>
</organism>
<evidence type="ECO:0000256" key="1">
    <source>
        <dbReference type="ARBA" id="ARBA00008553"/>
    </source>
</evidence>
<evidence type="ECO:0000256" key="2">
    <source>
        <dbReference type="ARBA" id="ARBA00022980"/>
    </source>
</evidence>
<name>A0A6L5B9N2_APIGR</name>
<keyword evidence="6" id="KW-1185">Reference proteome</keyword>
<evidence type="ECO:0000256" key="3">
    <source>
        <dbReference type="ARBA" id="ARBA00023274"/>
    </source>
</evidence>
<gene>
    <name evidence="5" type="ORF">AG4045_001615</name>
</gene>
<evidence type="ECO:0000313" key="6">
    <source>
        <dbReference type="Proteomes" id="UP000593563"/>
    </source>
</evidence>
<feature type="domain" description="Large ribosomal subunit protein uL5 C-terminal" evidence="4">
    <location>
        <begin position="38"/>
        <end position="85"/>
    </location>
</feature>
<reference evidence="5" key="1">
    <citation type="submission" date="2020-01" db="EMBL/GenBank/DDBJ databases">
        <title>The Celery Genome Sequence Reveals Sequential Paleo-tetraploidization, Resistance Gene Elimination, Karyotype Evolution, and Functional Innovation in Apiales.</title>
        <authorList>
            <person name="Song X."/>
        </authorList>
    </citation>
    <scope>NUCLEOTIDE SEQUENCE</scope>
    <source>
        <tissue evidence="5">Leaf</tissue>
    </source>
</reference>
<comment type="similarity">
    <text evidence="1">Belongs to the universal ribosomal protein uL5 family.</text>
</comment>
<dbReference type="GO" id="GO:0006412">
    <property type="term" value="P:translation"/>
    <property type="evidence" value="ECO:0007669"/>
    <property type="project" value="InterPro"/>
</dbReference>
<dbReference type="Pfam" id="PF00673">
    <property type="entry name" value="Ribosomal_L5_C"/>
    <property type="match status" value="1"/>
</dbReference>
<dbReference type="Gene3D" id="3.30.1440.10">
    <property type="match status" value="1"/>
</dbReference>
<dbReference type="GO" id="GO:1990904">
    <property type="term" value="C:ribonucleoprotein complex"/>
    <property type="evidence" value="ECO:0007669"/>
    <property type="project" value="UniProtKB-KW"/>
</dbReference>
<keyword evidence="3" id="KW-0687">Ribonucleoprotein</keyword>
<sequence length="86" mass="9995">MFIENHCFFLVDNLGLYTCITKKNMYTVKSFGIRRNEKIACYVTVRGDKAMQLLESGLKVKEYELLRKNFSDTGCFGFGIQEHIDL</sequence>
<dbReference type="GO" id="GO:0005840">
    <property type="term" value="C:ribosome"/>
    <property type="evidence" value="ECO:0007669"/>
    <property type="project" value="UniProtKB-KW"/>
</dbReference>
<dbReference type="InterPro" id="IPR022803">
    <property type="entry name" value="Ribosomal_uL5_dom_sf"/>
</dbReference>
<dbReference type="PANTHER" id="PTHR11994">
    <property type="entry name" value="60S RIBOSOMAL PROTEIN L11-RELATED"/>
    <property type="match status" value="1"/>
</dbReference>
<dbReference type="GO" id="GO:0003735">
    <property type="term" value="F:structural constituent of ribosome"/>
    <property type="evidence" value="ECO:0007669"/>
    <property type="project" value="InterPro"/>
</dbReference>
<keyword evidence="2" id="KW-0689">Ribosomal protein</keyword>
<comment type="caution">
    <text evidence="5">The sequence shown here is derived from an EMBL/GenBank/DDBJ whole genome shotgun (WGS) entry which is preliminary data.</text>
</comment>